<reference evidence="2 3" key="1">
    <citation type="journal article" date="2019" name="Int. J. Syst. Evol. Microbiol.">
        <title>The Global Catalogue of Microorganisms (GCM) 10K type strain sequencing project: providing services to taxonomists for standard genome sequencing and annotation.</title>
        <authorList>
            <consortium name="The Broad Institute Genomics Platform"/>
            <consortium name="The Broad Institute Genome Sequencing Center for Infectious Disease"/>
            <person name="Wu L."/>
            <person name="Ma J."/>
        </authorList>
    </citation>
    <scope>NUCLEOTIDE SEQUENCE [LARGE SCALE GENOMIC DNA]</scope>
    <source>
        <strain evidence="2 3">XZYJT29</strain>
    </source>
</reference>
<name>A0ABD5Y2Q5_9EURY</name>
<gene>
    <name evidence="2" type="ORF">ACFQMA_15255</name>
</gene>
<feature type="domain" description="UspA" evidence="1">
    <location>
        <begin position="3"/>
        <end position="134"/>
    </location>
</feature>
<dbReference type="GeneID" id="78821490"/>
<organism evidence="2 3">
    <name type="scientific">Halosimplex aquaticum</name>
    <dbReference type="NCBI Taxonomy" id="3026162"/>
    <lineage>
        <taxon>Archaea</taxon>
        <taxon>Methanobacteriati</taxon>
        <taxon>Methanobacteriota</taxon>
        <taxon>Stenosarchaea group</taxon>
        <taxon>Halobacteria</taxon>
        <taxon>Halobacteriales</taxon>
        <taxon>Haloarculaceae</taxon>
        <taxon>Halosimplex</taxon>
    </lineage>
</organism>
<evidence type="ECO:0000313" key="2">
    <source>
        <dbReference type="EMBL" id="MFC7141181.1"/>
    </source>
</evidence>
<protein>
    <submittedName>
        <fullName evidence="2">Universal stress protein</fullName>
    </submittedName>
</protein>
<dbReference type="Proteomes" id="UP001596432">
    <property type="component" value="Unassembled WGS sequence"/>
</dbReference>
<keyword evidence="3" id="KW-1185">Reference proteome</keyword>
<dbReference type="SUPFAM" id="SSF52402">
    <property type="entry name" value="Adenine nucleotide alpha hydrolases-like"/>
    <property type="match status" value="1"/>
</dbReference>
<dbReference type="AlphaFoldDB" id="A0ABD5Y2Q5"/>
<dbReference type="RefSeq" id="WP_274322269.1">
    <property type="nucleotide sequence ID" value="NZ_CP118158.1"/>
</dbReference>
<comment type="caution">
    <text evidence="2">The sequence shown here is derived from an EMBL/GenBank/DDBJ whole genome shotgun (WGS) entry which is preliminary data.</text>
</comment>
<accession>A0ABD5Y2Q5</accession>
<dbReference type="Gene3D" id="3.40.50.12370">
    <property type="match status" value="1"/>
</dbReference>
<dbReference type="Pfam" id="PF00582">
    <property type="entry name" value="Usp"/>
    <property type="match status" value="1"/>
</dbReference>
<dbReference type="EMBL" id="JBHTAS010000001">
    <property type="protein sequence ID" value="MFC7141181.1"/>
    <property type="molecule type" value="Genomic_DNA"/>
</dbReference>
<dbReference type="InterPro" id="IPR006016">
    <property type="entry name" value="UspA"/>
</dbReference>
<proteinExistence type="predicted"/>
<sequence>MGTIFVAYGAEGRESVLEFAVERATDGGHGLYVYHTKDIADEEAAAVRTEIESVLERVGAEVPVEITVETGKGESDQTNVSAQKRLTDAIVDADREFVYVVMGDVEHSAVESFVLPSMTEAVLETREVPVLLVPV</sequence>
<evidence type="ECO:0000259" key="1">
    <source>
        <dbReference type="Pfam" id="PF00582"/>
    </source>
</evidence>
<evidence type="ECO:0000313" key="3">
    <source>
        <dbReference type="Proteomes" id="UP001596432"/>
    </source>
</evidence>